<gene>
    <name evidence="2" type="ORF">FBR43_05810</name>
</gene>
<keyword evidence="1" id="KW-0472">Membrane</keyword>
<sequence>MADDGDFQSVGEILDAMRDLGEKQDRVAVGDLFETFGQRSHGPALLVPALIEISPIGAIPGVPTALAIILILFAVQIMLDRDHLWLPGLIERRSVRGERVQGAADKLRGVGRFLDRWFHGRLTRFTDGIWMRVAAGCVIVLALTVPALELFPFASTAPMAAIAAFGLALLMHDGALMLFAYGVAAAALAGGAAIVVSG</sequence>
<feature type="transmembrane region" description="Helical" evidence="1">
    <location>
        <begin position="129"/>
        <end position="147"/>
    </location>
</feature>
<keyword evidence="3" id="KW-1185">Reference proteome</keyword>
<comment type="caution">
    <text evidence="2">The sequence shown here is derived from an EMBL/GenBank/DDBJ whole genome shotgun (WGS) entry which is preliminary data.</text>
</comment>
<dbReference type="AlphaFoldDB" id="A0A4U1L723"/>
<dbReference type="OrthoDB" id="7949130at2"/>
<proteinExistence type="predicted"/>
<protein>
    <submittedName>
        <fullName evidence="2">Exopolysaccharide biosynthesis protein</fullName>
    </submittedName>
</protein>
<reference evidence="2 3" key="1">
    <citation type="submission" date="2019-04" db="EMBL/GenBank/DDBJ databases">
        <authorList>
            <person name="Yang Y."/>
            <person name="Wei D."/>
        </authorList>
    </citation>
    <scope>NUCLEOTIDE SEQUENCE [LARGE SCALE GENOMIC DNA]</scope>
    <source>
        <strain evidence="2 3">L-1-4w-11</strain>
    </source>
</reference>
<dbReference type="PANTHER" id="PTHR41795:SF1">
    <property type="entry name" value="EXOPOLYSACCHARIDE SYNTHESIS PROTEIN"/>
    <property type="match status" value="1"/>
</dbReference>
<dbReference type="Proteomes" id="UP000309138">
    <property type="component" value="Unassembled WGS sequence"/>
</dbReference>
<organism evidence="2 3">
    <name type="scientific">Sphingomonas baiyangensis</name>
    <dbReference type="NCBI Taxonomy" id="2572576"/>
    <lineage>
        <taxon>Bacteria</taxon>
        <taxon>Pseudomonadati</taxon>
        <taxon>Pseudomonadota</taxon>
        <taxon>Alphaproteobacteria</taxon>
        <taxon>Sphingomonadales</taxon>
        <taxon>Sphingomonadaceae</taxon>
        <taxon>Sphingomonas</taxon>
    </lineage>
</organism>
<dbReference type="PIRSF" id="PIRSF033239">
    <property type="entry name" value="ExoD"/>
    <property type="match status" value="1"/>
</dbReference>
<keyword evidence="1" id="KW-0812">Transmembrane</keyword>
<evidence type="ECO:0000313" key="3">
    <source>
        <dbReference type="Proteomes" id="UP000309138"/>
    </source>
</evidence>
<evidence type="ECO:0000313" key="2">
    <source>
        <dbReference type="EMBL" id="TKD52125.1"/>
    </source>
</evidence>
<dbReference type="InterPro" id="IPR010331">
    <property type="entry name" value="ExoD"/>
</dbReference>
<feature type="transmembrane region" description="Helical" evidence="1">
    <location>
        <begin position="178"/>
        <end position="196"/>
    </location>
</feature>
<dbReference type="EMBL" id="SWKR01000002">
    <property type="protein sequence ID" value="TKD52125.1"/>
    <property type="molecule type" value="Genomic_DNA"/>
</dbReference>
<dbReference type="PANTHER" id="PTHR41795">
    <property type="entry name" value="EXOPOLYSACCHARIDE SYNTHESIS PROTEIN"/>
    <property type="match status" value="1"/>
</dbReference>
<dbReference type="Pfam" id="PF06055">
    <property type="entry name" value="ExoD"/>
    <property type="match status" value="1"/>
</dbReference>
<name>A0A4U1L723_9SPHN</name>
<keyword evidence="1" id="KW-1133">Transmembrane helix</keyword>
<evidence type="ECO:0000256" key="1">
    <source>
        <dbReference type="SAM" id="Phobius"/>
    </source>
</evidence>
<feature type="transmembrane region" description="Helical" evidence="1">
    <location>
        <begin position="53"/>
        <end position="75"/>
    </location>
</feature>
<accession>A0A4U1L723</accession>